<evidence type="ECO:0000313" key="2">
    <source>
        <dbReference type="Proteomes" id="UP000008311"/>
    </source>
</evidence>
<dbReference type="AlphaFoldDB" id="B9S354"/>
<dbReference type="InParanoid" id="B9S354"/>
<evidence type="ECO:0000313" key="1">
    <source>
        <dbReference type="EMBL" id="EEF41978.1"/>
    </source>
</evidence>
<accession>B9S354</accession>
<organism evidence="1 2">
    <name type="scientific">Ricinus communis</name>
    <name type="common">Castor bean</name>
    <dbReference type="NCBI Taxonomy" id="3988"/>
    <lineage>
        <taxon>Eukaryota</taxon>
        <taxon>Viridiplantae</taxon>
        <taxon>Streptophyta</taxon>
        <taxon>Embryophyta</taxon>
        <taxon>Tracheophyta</taxon>
        <taxon>Spermatophyta</taxon>
        <taxon>Magnoliopsida</taxon>
        <taxon>eudicotyledons</taxon>
        <taxon>Gunneridae</taxon>
        <taxon>Pentapetalae</taxon>
        <taxon>rosids</taxon>
        <taxon>fabids</taxon>
        <taxon>Malpighiales</taxon>
        <taxon>Euphorbiaceae</taxon>
        <taxon>Acalyphoideae</taxon>
        <taxon>Acalypheae</taxon>
        <taxon>Ricinus</taxon>
    </lineage>
</organism>
<name>B9S354_RICCO</name>
<keyword evidence="2" id="KW-1185">Reference proteome</keyword>
<dbReference type="Proteomes" id="UP000008311">
    <property type="component" value="Unassembled WGS sequence"/>
</dbReference>
<dbReference type="EMBL" id="EQ973856">
    <property type="protein sequence ID" value="EEF41978.1"/>
    <property type="molecule type" value="Genomic_DNA"/>
</dbReference>
<gene>
    <name evidence="1" type="ORF">RCOM_1398500</name>
</gene>
<reference evidence="2" key="1">
    <citation type="journal article" date="2010" name="Nat. Biotechnol.">
        <title>Draft genome sequence of the oilseed species Ricinus communis.</title>
        <authorList>
            <person name="Chan A.P."/>
            <person name="Crabtree J."/>
            <person name="Zhao Q."/>
            <person name="Lorenzi H."/>
            <person name="Orvis J."/>
            <person name="Puiu D."/>
            <person name="Melake-Berhan A."/>
            <person name="Jones K.M."/>
            <person name="Redman J."/>
            <person name="Chen G."/>
            <person name="Cahoon E.B."/>
            <person name="Gedil M."/>
            <person name="Stanke M."/>
            <person name="Haas B.J."/>
            <person name="Wortman J.R."/>
            <person name="Fraser-Liggett C.M."/>
            <person name="Ravel J."/>
            <person name="Rabinowicz P.D."/>
        </authorList>
    </citation>
    <scope>NUCLEOTIDE SEQUENCE [LARGE SCALE GENOMIC DNA]</scope>
    <source>
        <strain evidence="2">cv. Hale</strain>
    </source>
</reference>
<proteinExistence type="predicted"/>
<sequence>MEMERKGGVLFQLPQLGFWVMFNCCSRAKQSREGTLCLAKANEYMATLGSLLLRTLLKLRLLHPPSVMEQKLYATECSGLRKWDKLQS</sequence>
<protein>
    <submittedName>
        <fullName evidence="1">Uncharacterized protein</fullName>
    </submittedName>
</protein>